<organism evidence="4 5">
    <name type="scientific">Cellulomonas marina</name>
    <dbReference type="NCBI Taxonomy" id="988821"/>
    <lineage>
        <taxon>Bacteria</taxon>
        <taxon>Bacillati</taxon>
        <taxon>Actinomycetota</taxon>
        <taxon>Actinomycetes</taxon>
        <taxon>Micrococcales</taxon>
        <taxon>Cellulomonadaceae</taxon>
        <taxon>Cellulomonas</taxon>
    </lineage>
</organism>
<evidence type="ECO:0000256" key="1">
    <source>
        <dbReference type="SAM" id="MobiDB-lite"/>
    </source>
</evidence>
<evidence type="ECO:0000313" key="4">
    <source>
        <dbReference type="EMBL" id="SFA83657.1"/>
    </source>
</evidence>
<dbReference type="RefSeq" id="WP_090030823.1">
    <property type="nucleotide sequence ID" value="NZ_BONM01000024.1"/>
</dbReference>
<keyword evidence="2" id="KW-0812">Transmembrane</keyword>
<feature type="transmembrane region" description="Helical" evidence="2">
    <location>
        <begin position="12"/>
        <end position="33"/>
    </location>
</feature>
<keyword evidence="5" id="KW-1185">Reference proteome</keyword>
<dbReference type="STRING" id="988821.SAMN05421867_102181"/>
<accession>A0A1I0W5N5</accession>
<keyword evidence="2" id="KW-0472">Membrane</keyword>
<protein>
    <recommendedName>
        <fullName evidence="3">Protein-glutamine gamma-glutamyltransferase-like C-terminal domain-containing protein</fullName>
    </recommendedName>
</protein>
<feature type="region of interest" description="Disordered" evidence="1">
    <location>
        <begin position="108"/>
        <end position="132"/>
    </location>
</feature>
<evidence type="ECO:0000313" key="5">
    <source>
        <dbReference type="Proteomes" id="UP000199012"/>
    </source>
</evidence>
<sequence length="245" mass="24672">MPPDRREARRAAVVALTLVAAGVLVVVGAAAGADWTTGPARLDAFAPIAPPPAPLPTPVAVPGAESGAPTAGDAPSGALRVAAVLALAVLAVLVARWVVRVVRRQARERGQTGTAADGDLAPGDAGAGGDTLVPDLPALHRAATAALARLDAPGAGGDDVVAAWLAVERAAAESGVPRAVTWTSSELTAAVLAATDAEPDAVRTLLRLYQRARYGVGPAARLDADEVALARACLVTLARDWRVRA</sequence>
<feature type="domain" description="Protein-glutamine gamma-glutamyltransferase-like C-terminal" evidence="3">
    <location>
        <begin position="163"/>
        <end position="226"/>
    </location>
</feature>
<dbReference type="EMBL" id="FOKA01000002">
    <property type="protein sequence ID" value="SFA83657.1"/>
    <property type="molecule type" value="Genomic_DNA"/>
</dbReference>
<reference evidence="5" key="1">
    <citation type="submission" date="2016-10" db="EMBL/GenBank/DDBJ databases">
        <authorList>
            <person name="Varghese N."/>
            <person name="Submissions S."/>
        </authorList>
    </citation>
    <scope>NUCLEOTIDE SEQUENCE [LARGE SCALE GENOMIC DNA]</scope>
    <source>
        <strain evidence="5">CGMCC 4.6945</strain>
    </source>
</reference>
<evidence type="ECO:0000256" key="2">
    <source>
        <dbReference type="SAM" id="Phobius"/>
    </source>
</evidence>
<proteinExistence type="predicted"/>
<dbReference type="Proteomes" id="UP000199012">
    <property type="component" value="Unassembled WGS sequence"/>
</dbReference>
<keyword evidence="2" id="KW-1133">Transmembrane helix</keyword>
<dbReference type="OrthoDB" id="5198230at2"/>
<evidence type="ECO:0000259" key="3">
    <source>
        <dbReference type="Pfam" id="PF13559"/>
    </source>
</evidence>
<dbReference type="Pfam" id="PF13559">
    <property type="entry name" value="DUF4129"/>
    <property type="match status" value="1"/>
</dbReference>
<gene>
    <name evidence="4" type="ORF">SAMN05421867_102181</name>
</gene>
<name>A0A1I0W5N5_9CELL</name>
<feature type="compositionally biased region" description="Low complexity" evidence="1">
    <location>
        <begin position="112"/>
        <end position="124"/>
    </location>
</feature>
<dbReference type="InterPro" id="IPR025403">
    <property type="entry name" value="TgpA-like_C"/>
</dbReference>
<feature type="transmembrane region" description="Helical" evidence="2">
    <location>
        <begin position="78"/>
        <end position="99"/>
    </location>
</feature>
<dbReference type="AlphaFoldDB" id="A0A1I0W5N5"/>